<feature type="domain" description="Fibronectin type-III" evidence="2">
    <location>
        <begin position="407"/>
        <end position="500"/>
    </location>
</feature>
<dbReference type="EMBL" id="BRZM01000525">
    <property type="protein sequence ID" value="GLD71158.1"/>
    <property type="molecule type" value="Genomic_DNA"/>
</dbReference>
<evidence type="ECO:0000256" key="1">
    <source>
        <dbReference type="SAM" id="Coils"/>
    </source>
</evidence>
<dbReference type="InterPro" id="IPR003961">
    <property type="entry name" value="FN3_dom"/>
</dbReference>
<name>A0AAD3NDQ3_LATJO</name>
<keyword evidence="1" id="KW-0175">Coiled coil</keyword>
<dbReference type="InterPro" id="IPR048997">
    <property type="entry name" value="Stonustoxin-like_helical"/>
</dbReference>
<evidence type="ECO:0000313" key="4">
    <source>
        <dbReference type="Proteomes" id="UP001279410"/>
    </source>
</evidence>
<dbReference type="SUPFAM" id="SSF49265">
    <property type="entry name" value="Fibronectin type III"/>
    <property type="match status" value="1"/>
</dbReference>
<dbReference type="Pfam" id="PF21109">
    <property type="entry name" value="Stonustoxin_helical"/>
    <property type="match status" value="1"/>
</dbReference>
<dbReference type="PANTHER" id="PTHR31594:SF16">
    <property type="entry name" value="SI:CH211-281L24.3"/>
    <property type="match status" value="1"/>
</dbReference>
<dbReference type="InterPro" id="IPR013783">
    <property type="entry name" value="Ig-like_fold"/>
</dbReference>
<feature type="coiled-coil region" evidence="1">
    <location>
        <begin position="802"/>
        <end position="864"/>
    </location>
</feature>
<dbReference type="CDD" id="cd00063">
    <property type="entry name" value="FN3"/>
    <property type="match status" value="2"/>
</dbReference>
<comment type="caution">
    <text evidence="3">The sequence shown here is derived from an EMBL/GenBank/DDBJ whole genome shotgun (WGS) entry which is preliminary data.</text>
</comment>
<dbReference type="Proteomes" id="UP001279410">
    <property type="component" value="Unassembled WGS sequence"/>
</dbReference>
<reference evidence="3" key="1">
    <citation type="submission" date="2022-08" db="EMBL/GenBank/DDBJ databases">
        <title>Genome sequencing of akame (Lates japonicus).</title>
        <authorList>
            <person name="Hashiguchi Y."/>
            <person name="Takahashi H."/>
        </authorList>
    </citation>
    <scope>NUCLEOTIDE SEQUENCE</scope>
    <source>
        <strain evidence="3">Kochi</strain>
    </source>
</reference>
<feature type="coiled-coil region" evidence="1">
    <location>
        <begin position="672"/>
        <end position="773"/>
    </location>
</feature>
<dbReference type="SMART" id="SM00060">
    <property type="entry name" value="FN3"/>
    <property type="match status" value="2"/>
</dbReference>
<dbReference type="InterPro" id="IPR052090">
    <property type="entry name" value="Cytolytic_pore-forming_toxin"/>
</dbReference>
<gene>
    <name evidence="3" type="ORF">AKAME5_002247900</name>
</gene>
<evidence type="ECO:0000313" key="3">
    <source>
        <dbReference type="EMBL" id="GLD71158.1"/>
    </source>
</evidence>
<proteinExistence type="predicted"/>
<keyword evidence="4" id="KW-1185">Reference proteome</keyword>
<sequence>MTSKNQARVTLKYEATTKFQELSMNHLGGGNVKYPCAEGSATHVVTAILYGAQAFFVFDQDVSEGEDYQEVQGNMKSMIKKIPLIDTKYESSLKLEDKNITHDEKFTCEFHGDFFLEKNPLSFQDAVQVYQSLPKLLGAKRENVVPLKVWLLPLTCLDPSATRLVHEIRTELVHKAQRVLEDFTELEMRCNDAMKTTIAQQFPEIKKNLKTFKELCFDFKVEFQRTLAKKLPLVRGGDEEESVLAEILEQRHTSFNNMNLNKWMDCIEKEIYTLMSFTNKMKNTKIVPSENDLYKEIHRAKHTVCFVFTSKKGAEPYLSALTNYLKEPAEPYHVEEAAEKPQWFFSEEVLEPMRHKAKLFIDFTEANKENNNIKFLTVSLANENTETKATSIYHYEDGKLVNKDFEPPAEPEIESGVTHNSVTLNICPPRFGAENITCYSVEYCVSGEDEWRQRRASHAGEVTVSGLTPNTEYMFRCRAECSAGVGPAKEISDYIKTLPTSPPINLLVESTSRKISVAWERPVEVGPGVHSLSYIVEYTKTDKKVKCDDLHWNQMVSSVELAEIDGLEPGTDYAVRVRFYKLPLTEEDVGIAGCRMYRLTDASLSNPVSCFGCAVFMDRTISCGSVEQQLELKELAQAVIGPLKRGLCSFNNILQMLLSIDADIVLPGCPTFSDVRSEIENMKQQMEESEQVATNKLHCLDEETERLTAEQSLLAEQKKQRESELENLKKQLESYRSSLKSYTEALETERRNLRSAEDTLDGLRRKRDEAEAVRNAGIGIMFIPIVGWIAGSVMVGVGQTEMNQASDAVDRAKKEVENCESQVNSYSDKVSEYRSSIHQAESDIQEADRKIDEAKAKLQALTVKREVVADVQAKVRRAVHQLGLLCGAGSAAELQTRHQILLEPVVKVMEEMTTALGHITGDELLHTEGIKRLMLDLKTNQNKLKQLPDTKKSSDDYY</sequence>
<dbReference type="Gene3D" id="2.60.40.10">
    <property type="entry name" value="Immunoglobulins"/>
    <property type="match status" value="2"/>
</dbReference>
<dbReference type="InterPro" id="IPR036116">
    <property type="entry name" value="FN3_sf"/>
</dbReference>
<evidence type="ECO:0000259" key="2">
    <source>
        <dbReference type="PROSITE" id="PS50853"/>
    </source>
</evidence>
<dbReference type="SUPFAM" id="SSF58100">
    <property type="entry name" value="Bacterial hemolysins"/>
    <property type="match status" value="1"/>
</dbReference>
<dbReference type="InterPro" id="IPR040581">
    <property type="entry name" value="Thioredoxin_11"/>
</dbReference>
<feature type="domain" description="Fibronectin type-III" evidence="2">
    <location>
        <begin position="502"/>
        <end position="603"/>
    </location>
</feature>
<dbReference type="PROSITE" id="PS50853">
    <property type="entry name" value="FN3"/>
    <property type="match status" value="2"/>
</dbReference>
<dbReference type="Gene3D" id="1.20.1170.10">
    <property type="match status" value="1"/>
</dbReference>
<protein>
    <submittedName>
        <fullName evidence="3">Neoverrucotoxin subunit alpha-like isoform X1</fullName>
    </submittedName>
</protein>
<dbReference type="Pfam" id="PF18078">
    <property type="entry name" value="Thioredoxin_11"/>
    <property type="match status" value="1"/>
</dbReference>
<accession>A0AAD3NDQ3</accession>
<dbReference type="PANTHER" id="PTHR31594">
    <property type="entry name" value="AIG1-TYPE G DOMAIN-CONTAINING PROTEIN"/>
    <property type="match status" value="1"/>
</dbReference>
<organism evidence="3 4">
    <name type="scientific">Lates japonicus</name>
    <name type="common">Japanese lates</name>
    <dbReference type="NCBI Taxonomy" id="270547"/>
    <lineage>
        <taxon>Eukaryota</taxon>
        <taxon>Metazoa</taxon>
        <taxon>Chordata</taxon>
        <taxon>Craniata</taxon>
        <taxon>Vertebrata</taxon>
        <taxon>Euteleostomi</taxon>
        <taxon>Actinopterygii</taxon>
        <taxon>Neopterygii</taxon>
        <taxon>Teleostei</taxon>
        <taxon>Neoteleostei</taxon>
        <taxon>Acanthomorphata</taxon>
        <taxon>Carangaria</taxon>
        <taxon>Carangaria incertae sedis</taxon>
        <taxon>Centropomidae</taxon>
        <taxon>Lates</taxon>
    </lineage>
</organism>
<dbReference type="AlphaFoldDB" id="A0AAD3NDQ3"/>
<dbReference type="Pfam" id="PF00041">
    <property type="entry name" value="fn3"/>
    <property type="match status" value="1"/>
</dbReference>